<dbReference type="AlphaFoldDB" id="A0A9N8HE39"/>
<accession>A0A9N8HE39</accession>
<evidence type="ECO:0008006" key="3">
    <source>
        <dbReference type="Google" id="ProtNLM"/>
    </source>
</evidence>
<protein>
    <recommendedName>
        <fullName evidence="3">JmjC domain-containing protein</fullName>
    </recommendedName>
</protein>
<dbReference type="Proteomes" id="UP001153069">
    <property type="component" value="Unassembled WGS sequence"/>
</dbReference>
<evidence type="ECO:0000313" key="2">
    <source>
        <dbReference type="Proteomes" id="UP001153069"/>
    </source>
</evidence>
<gene>
    <name evidence="1" type="ORF">SEMRO_388_G132340.1</name>
</gene>
<dbReference type="OrthoDB" id="47172at2759"/>
<evidence type="ECO:0000313" key="1">
    <source>
        <dbReference type="EMBL" id="CAB9509397.1"/>
    </source>
</evidence>
<proteinExistence type="predicted"/>
<name>A0A9N8HE39_9STRA</name>
<organism evidence="1 2">
    <name type="scientific">Seminavis robusta</name>
    <dbReference type="NCBI Taxonomy" id="568900"/>
    <lineage>
        <taxon>Eukaryota</taxon>
        <taxon>Sar</taxon>
        <taxon>Stramenopiles</taxon>
        <taxon>Ochrophyta</taxon>
        <taxon>Bacillariophyta</taxon>
        <taxon>Bacillariophyceae</taxon>
        <taxon>Bacillariophycidae</taxon>
        <taxon>Naviculales</taxon>
        <taxon>Naviculaceae</taxon>
        <taxon>Seminavis</taxon>
    </lineage>
</organism>
<sequence>MSFFLAQSPRCNAVGLFRSFAKGAAVVFIATWLFHFENLADLKFFGEQVLPFGLGFPLRMYFSLFAAEDKLLILPCDQLTNYKLLQTTQNPILFKKCVPNPDKLTVKKDFVTFANSSTNIFPTCGETKVVRHFNYTSLQGDKKDIEEMIPCASSTLQEKIHFFEHHRPLIDGPYSDVNVFHVGPDDTLALETDFKAKNFVPRTFSFRQLAPTVALAHFFGSGTTPVDYFHSHMDRFFSFGIQKTKVWELINPKYHESFDYVWSGNALILTKEKERVPRVVVEQEPGDILFMAPWWFHKTRYSDPSKTLQTKNLNFNLHIMTTRSVAGLGCMVFMNWLKTPTWFYASDTNKRDFETHGLAYQHEASDRGGMNSGSFVELA</sequence>
<dbReference type="EMBL" id="CAICTM010000387">
    <property type="protein sequence ID" value="CAB9509397.1"/>
    <property type="molecule type" value="Genomic_DNA"/>
</dbReference>
<dbReference type="SUPFAM" id="SSF51197">
    <property type="entry name" value="Clavaminate synthase-like"/>
    <property type="match status" value="1"/>
</dbReference>
<reference evidence="1" key="1">
    <citation type="submission" date="2020-06" db="EMBL/GenBank/DDBJ databases">
        <authorList>
            <consortium name="Plant Systems Biology data submission"/>
        </authorList>
    </citation>
    <scope>NUCLEOTIDE SEQUENCE</scope>
    <source>
        <strain evidence="1">D6</strain>
    </source>
</reference>
<keyword evidence="2" id="KW-1185">Reference proteome</keyword>
<comment type="caution">
    <text evidence="1">The sequence shown here is derived from an EMBL/GenBank/DDBJ whole genome shotgun (WGS) entry which is preliminary data.</text>
</comment>